<dbReference type="EMBL" id="FMZZ01000012">
    <property type="protein sequence ID" value="SDD50095.1"/>
    <property type="molecule type" value="Genomic_DNA"/>
</dbReference>
<gene>
    <name evidence="1" type="ORF">SAMN05216174_1121</name>
</gene>
<evidence type="ECO:0000313" key="2">
    <source>
        <dbReference type="Proteomes" id="UP000199501"/>
    </source>
</evidence>
<protein>
    <submittedName>
        <fullName evidence="1">Uncharacterized protein</fullName>
    </submittedName>
</protein>
<reference evidence="2" key="1">
    <citation type="submission" date="2016-10" db="EMBL/GenBank/DDBJ databases">
        <authorList>
            <person name="Varghese N."/>
            <person name="Submissions S."/>
        </authorList>
    </citation>
    <scope>NUCLEOTIDE SEQUENCE [LARGE SCALE GENOMIC DNA]</scope>
    <source>
        <strain evidence="2">IBRC-M 10403</strain>
    </source>
</reference>
<accession>A0A1G6VB69</accession>
<feature type="non-terminal residue" evidence="1">
    <location>
        <position position="40"/>
    </location>
</feature>
<organism evidence="1 2">
    <name type="scientific">Actinokineospora iranica</name>
    <dbReference type="NCBI Taxonomy" id="1271860"/>
    <lineage>
        <taxon>Bacteria</taxon>
        <taxon>Bacillati</taxon>
        <taxon>Actinomycetota</taxon>
        <taxon>Actinomycetes</taxon>
        <taxon>Pseudonocardiales</taxon>
        <taxon>Pseudonocardiaceae</taxon>
        <taxon>Actinokineospora</taxon>
    </lineage>
</organism>
<evidence type="ECO:0000313" key="1">
    <source>
        <dbReference type="EMBL" id="SDD50095.1"/>
    </source>
</evidence>
<dbReference type="AlphaFoldDB" id="A0A1G6VB69"/>
<keyword evidence="2" id="KW-1185">Reference proteome</keyword>
<dbReference type="Proteomes" id="UP000199501">
    <property type="component" value="Unassembled WGS sequence"/>
</dbReference>
<sequence>MVKLRNRRTGSNLVDMGRVVVHGTVISVGLFGLSDRVRVS</sequence>
<proteinExistence type="predicted"/>
<name>A0A1G6VB69_9PSEU</name>